<evidence type="ECO:0000313" key="1">
    <source>
        <dbReference type="EMBL" id="KAJ1172106.1"/>
    </source>
</evidence>
<organism evidence="1 2">
    <name type="scientific">Pleurodeles waltl</name>
    <name type="common">Iberian ribbed newt</name>
    <dbReference type="NCBI Taxonomy" id="8319"/>
    <lineage>
        <taxon>Eukaryota</taxon>
        <taxon>Metazoa</taxon>
        <taxon>Chordata</taxon>
        <taxon>Craniata</taxon>
        <taxon>Vertebrata</taxon>
        <taxon>Euteleostomi</taxon>
        <taxon>Amphibia</taxon>
        <taxon>Batrachia</taxon>
        <taxon>Caudata</taxon>
        <taxon>Salamandroidea</taxon>
        <taxon>Salamandridae</taxon>
        <taxon>Pleurodelinae</taxon>
        <taxon>Pleurodeles</taxon>
    </lineage>
</organism>
<gene>
    <name evidence="1" type="ORF">NDU88_003958</name>
</gene>
<dbReference type="Proteomes" id="UP001066276">
    <property type="component" value="Chromosome 4_1"/>
</dbReference>
<dbReference type="EMBL" id="JANPWB010000007">
    <property type="protein sequence ID" value="KAJ1172106.1"/>
    <property type="molecule type" value="Genomic_DNA"/>
</dbReference>
<proteinExistence type="predicted"/>
<sequence length="108" mass="11377">MRRVSLSDAGLNGYSGSHSERQALVPECSRVSLSEAGVGGSSASPLRCSSQRLLECPCPRQAFSANLVFQSRSGLGGFSGVTRNTALGGCFGLPAEGRLRQTLFFRAH</sequence>
<name>A0AAV7T7S4_PLEWA</name>
<comment type="caution">
    <text evidence="1">The sequence shown here is derived from an EMBL/GenBank/DDBJ whole genome shotgun (WGS) entry which is preliminary data.</text>
</comment>
<keyword evidence="2" id="KW-1185">Reference proteome</keyword>
<protein>
    <submittedName>
        <fullName evidence="1">Uncharacterized protein</fullName>
    </submittedName>
</protein>
<accession>A0AAV7T7S4</accession>
<evidence type="ECO:0000313" key="2">
    <source>
        <dbReference type="Proteomes" id="UP001066276"/>
    </source>
</evidence>
<dbReference type="AlphaFoldDB" id="A0AAV7T7S4"/>
<reference evidence="1" key="1">
    <citation type="journal article" date="2022" name="bioRxiv">
        <title>Sequencing and chromosome-scale assembly of the giantPleurodeles waltlgenome.</title>
        <authorList>
            <person name="Brown T."/>
            <person name="Elewa A."/>
            <person name="Iarovenko S."/>
            <person name="Subramanian E."/>
            <person name="Araus A.J."/>
            <person name="Petzold A."/>
            <person name="Susuki M."/>
            <person name="Suzuki K.-i.T."/>
            <person name="Hayashi T."/>
            <person name="Toyoda A."/>
            <person name="Oliveira C."/>
            <person name="Osipova E."/>
            <person name="Leigh N.D."/>
            <person name="Simon A."/>
            <person name="Yun M.H."/>
        </authorList>
    </citation>
    <scope>NUCLEOTIDE SEQUENCE</scope>
    <source>
        <strain evidence="1">20211129_DDA</strain>
        <tissue evidence="1">Liver</tissue>
    </source>
</reference>